<accession>A0AAW0BGL4</accession>
<comment type="catalytic activity">
    <reaction evidence="4">
        <text>alpha,alpha-trehalose + H2O = alpha-D-glucose + beta-D-glucose</text>
        <dbReference type="Rhea" id="RHEA:32675"/>
        <dbReference type="ChEBI" id="CHEBI:15377"/>
        <dbReference type="ChEBI" id="CHEBI:15903"/>
        <dbReference type="ChEBI" id="CHEBI:16551"/>
        <dbReference type="ChEBI" id="CHEBI:17925"/>
        <dbReference type="EC" id="3.2.1.28"/>
    </reaction>
</comment>
<evidence type="ECO:0000256" key="2">
    <source>
        <dbReference type="ARBA" id="ARBA00022801"/>
    </source>
</evidence>
<dbReference type="InterPro" id="IPR018232">
    <property type="entry name" value="Glyco_hydro_37_CS"/>
</dbReference>
<keyword evidence="6" id="KW-0732">Signal</keyword>
<comment type="caution">
    <text evidence="7">The sequence shown here is derived from an EMBL/GenBank/DDBJ whole genome shotgun (WGS) entry which is preliminary data.</text>
</comment>
<dbReference type="SUPFAM" id="SSF48208">
    <property type="entry name" value="Six-hairpin glycosidases"/>
    <property type="match status" value="1"/>
</dbReference>
<feature type="chain" id="PRO_5043620289" description="Trehalase" evidence="6">
    <location>
        <begin position="18"/>
        <end position="744"/>
    </location>
</feature>
<evidence type="ECO:0000313" key="8">
    <source>
        <dbReference type="Proteomes" id="UP001383192"/>
    </source>
</evidence>
<organism evidence="7 8">
    <name type="scientific">Paramarasmius palmivorus</name>
    <dbReference type="NCBI Taxonomy" id="297713"/>
    <lineage>
        <taxon>Eukaryota</taxon>
        <taxon>Fungi</taxon>
        <taxon>Dikarya</taxon>
        <taxon>Basidiomycota</taxon>
        <taxon>Agaricomycotina</taxon>
        <taxon>Agaricomycetes</taxon>
        <taxon>Agaricomycetidae</taxon>
        <taxon>Agaricales</taxon>
        <taxon>Marasmiineae</taxon>
        <taxon>Marasmiaceae</taxon>
        <taxon>Paramarasmius</taxon>
    </lineage>
</organism>
<proteinExistence type="inferred from homology"/>
<dbReference type="Proteomes" id="UP001383192">
    <property type="component" value="Unassembled WGS sequence"/>
</dbReference>
<dbReference type="InterPro" id="IPR008928">
    <property type="entry name" value="6-hairpin_glycosidase_sf"/>
</dbReference>
<dbReference type="InterPro" id="IPR012341">
    <property type="entry name" value="6hp_glycosidase-like_sf"/>
</dbReference>
<feature type="region of interest" description="Disordered" evidence="5">
    <location>
        <begin position="702"/>
        <end position="721"/>
    </location>
</feature>
<comment type="similarity">
    <text evidence="1 4">Belongs to the glycosyl hydrolase 37 family.</text>
</comment>
<keyword evidence="2 4" id="KW-0378">Hydrolase</keyword>
<dbReference type="PANTHER" id="PTHR23403:SF1">
    <property type="entry name" value="TREHALASE"/>
    <property type="match status" value="1"/>
</dbReference>
<keyword evidence="8" id="KW-1185">Reference proteome</keyword>
<evidence type="ECO:0000256" key="3">
    <source>
        <dbReference type="ARBA" id="ARBA00023295"/>
    </source>
</evidence>
<protein>
    <recommendedName>
        <fullName evidence="4">Trehalase</fullName>
        <ecNumber evidence="4">3.2.1.28</ecNumber>
    </recommendedName>
    <alternativeName>
        <fullName evidence="4">Alpha-trehalose glucohydrolase</fullName>
    </alternativeName>
</protein>
<gene>
    <name evidence="7" type="ORF">VNI00_015915</name>
</gene>
<dbReference type="Pfam" id="PF01204">
    <property type="entry name" value="Trehalase"/>
    <property type="match status" value="2"/>
</dbReference>
<name>A0AAW0BGL4_9AGAR</name>
<sequence length="744" mass="80618">MLTVFTIVACLFHTTLAQSQTTNASVSQIPVSTVVASPSAAPSSLLPSQVPVPPKQAWCPSEIFCAGPGVNLANLYTDPKTFVDKPTVNSSNVTLEAFDGLGSNATVGQYETFVNDYFKGEGLELEALILPDFNANPPFLGNVSNPVVKAFAQAVHGFWTQLIRTTNSSALCNGVDCESSLIPLNHTFVVPGGRFREQYYWDSFWIVEGLLESQLYGIVNDTLQNFMDELDNFGFIPNGGRIYYLNRSQPPLFIQMLARYVNVTGDRDILTRALPLAEKELQWWQDNRTLNVTSPFTNRTFAMTRYAVNNSAPRPESYLTDYNTANGGNVTLNETQRADLYAELASGAETGWDYTARWLPNPTPHSADLRTLRVRSTLPVDLNSILYRNHLLLADLYGSNSSAAESHRNRATSIREGILDLFWDSDKVAFYDFNLETNTRNEVFTVATFYPMWSGIIPDDILRSQDRAFAAFSSVNLVLNRYNGTYPTTFVETGQQWDAPNAWPPHQYIVLDALRNLPTNITSNPLPTLSSNQSSFNLVPSGQLGLDETQLPGQELTASSNASATGAEADINRLEGTVVNGGNTTEGEGWAQALQRQLANRYIASVLCSWRATGGSIDGVLPRLSDAELNVTQSVNQNGNIFEKFSITDIDSAGRGGEYVVQAGFGWTNGVLLWASSIYGDVLDAPECPSLLASGAATGGNGGGNGEGNGEGGGGDSGSGSNSASKLLPTWTLGLIGITVVSLL</sequence>
<evidence type="ECO:0000256" key="4">
    <source>
        <dbReference type="RuleBase" id="RU361180"/>
    </source>
</evidence>
<evidence type="ECO:0000256" key="6">
    <source>
        <dbReference type="SAM" id="SignalP"/>
    </source>
</evidence>
<dbReference type="AlphaFoldDB" id="A0AAW0BGL4"/>
<dbReference type="GO" id="GO:0005993">
    <property type="term" value="P:trehalose catabolic process"/>
    <property type="evidence" value="ECO:0007669"/>
    <property type="project" value="TreeGrafter"/>
</dbReference>
<dbReference type="EMBL" id="JAYKXP010000112">
    <property type="protein sequence ID" value="KAK7025562.1"/>
    <property type="molecule type" value="Genomic_DNA"/>
</dbReference>
<dbReference type="PRINTS" id="PR00744">
    <property type="entry name" value="GLHYDRLASE37"/>
</dbReference>
<keyword evidence="3 4" id="KW-0326">Glycosidase</keyword>
<evidence type="ECO:0000256" key="5">
    <source>
        <dbReference type="SAM" id="MobiDB-lite"/>
    </source>
</evidence>
<dbReference type="InterPro" id="IPR001661">
    <property type="entry name" value="Glyco_hydro_37"/>
</dbReference>
<evidence type="ECO:0000256" key="1">
    <source>
        <dbReference type="ARBA" id="ARBA00005615"/>
    </source>
</evidence>
<dbReference type="EC" id="3.2.1.28" evidence="4"/>
<feature type="compositionally biased region" description="Gly residues" evidence="5">
    <location>
        <begin position="702"/>
        <end position="718"/>
    </location>
</feature>
<dbReference type="PROSITE" id="PS00928">
    <property type="entry name" value="TREHALASE_2"/>
    <property type="match status" value="1"/>
</dbReference>
<dbReference type="Gene3D" id="1.50.10.10">
    <property type="match status" value="1"/>
</dbReference>
<feature type="signal peptide" evidence="6">
    <location>
        <begin position="1"/>
        <end position="17"/>
    </location>
</feature>
<dbReference type="GO" id="GO:0004555">
    <property type="term" value="F:alpha,alpha-trehalase activity"/>
    <property type="evidence" value="ECO:0007669"/>
    <property type="project" value="UniProtKB-EC"/>
</dbReference>
<evidence type="ECO:0000313" key="7">
    <source>
        <dbReference type="EMBL" id="KAK7025562.1"/>
    </source>
</evidence>
<dbReference type="PANTHER" id="PTHR23403">
    <property type="entry name" value="TREHALASE"/>
    <property type="match status" value="1"/>
</dbReference>
<reference evidence="7 8" key="1">
    <citation type="submission" date="2024-01" db="EMBL/GenBank/DDBJ databases">
        <title>A draft genome for a cacao thread blight-causing isolate of Paramarasmius palmivorus.</title>
        <authorList>
            <person name="Baruah I.K."/>
            <person name="Bukari Y."/>
            <person name="Amoako-Attah I."/>
            <person name="Meinhardt L.W."/>
            <person name="Bailey B.A."/>
            <person name="Cohen S.P."/>
        </authorList>
    </citation>
    <scope>NUCLEOTIDE SEQUENCE [LARGE SCALE GENOMIC DNA]</scope>
    <source>
        <strain evidence="7 8">GH-12</strain>
    </source>
</reference>